<evidence type="ECO:0000256" key="5">
    <source>
        <dbReference type="ARBA" id="ARBA00023002"/>
    </source>
</evidence>
<dbReference type="InterPro" id="IPR036188">
    <property type="entry name" value="FAD/NAD-bd_sf"/>
</dbReference>
<evidence type="ECO:0000259" key="6">
    <source>
        <dbReference type="Pfam" id="PF01494"/>
    </source>
</evidence>
<dbReference type="Gene3D" id="3.30.70.2450">
    <property type="match status" value="1"/>
</dbReference>
<keyword evidence="4" id="KW-0274">FAD</keyword>
<feature type="domain" description="FAD-binding" evidence="6">
    <location>
        <begin position="9"/>
        <end position="364"/>
    </location>
</feature>
<dbReference type="Pfam" id="PF01494">
    <property type="entry name" value="FAD_binding_3"/>
    <property type="match status" value="1"/>
</dbReference>
<dbReference type="GO" id="GO:0016709">
    <property type="term" value="F:oxidoreductase activity, acting on paired donors, with incorporation or reduction of molecular oxygen, NAD(P)H as one donor, and incorporation of one atom of oxygen"/>
    <property type="evidence" value="ECO:0007669"/>
    <property type="project" value="UniProtKB-ARBA"/>
</dbReference>
<dbReference type="SUPFAM" id="SSF52833">
    <property type="entry name" value="Thioredoxin-like"/>
    <property type="match status" value="1"/>
</dbReference>
<accession>M9Z2V4</accession>
<dbReference type="SUPFAM" id="SSF51905">
    <property type="entry name" value="FAD/NAD(P)-binding domain"/>
    <property type="match status" value="1"/>
</dbReference>
<dbReference type="EMBL" id="KC520507">
    <property type="protein sequence ID" value="AGK29864.1"/>
    <property type="molecule type" value="Genomic_DNA"/>
</dbReference>
<protein>
    <submittedName>
        <fullName evidence="7">FAD-binding protein</fullName>
    </submittedName>
</protein>
<dbReference type="Gene3D" id="3.50.50.60">
    <property type="entry name" value="FAD/NAD(P)-binding domain"/>
    <property type="match status" value="1"/>
</dbReference>
<reference evidence="7" key="1">
    <citation type="journal article" date="2013" name="Microbiol. Res.">
        <title>Genes encoding FAD-binding proteins in Volvariella volvacea exhibit differential expression in homokaryons and heterokaryons.</title>
        <authorList>
            <person name="Meng L."/>
            <person name="Yan J."/>
            <person name="Xie B."/>
            <person name="Li Y."/>
            <person name="Chen B."/>
            <person name="Liu S."/>
            <person name="Li D."/>
            <person name="Yang Z."/>
            <person name="Zeng X."/>
            <person name="Deng Y."/>
            <person name="Jiang Y."/>
        </authorList>
    </citation>
    <scope>NUCLEOTIDE SEQUENCE</scope>
    <source>
        <strain evidence="7">PYd21</strain>
    </source>
</reference>
<sequence length="574" mass="63753">MAGTQPVPKVLIVGGGPAGLVLAITLLQNHVPVRIIEKTVEPRLGQRGAGIMPRSLELFKTLRINEAVEKIAISTPPVRTYEMPAGVKPLHTFEMAPLLKPTPACPYLNIVLLGQDRLEKIFHAVLAQYGCRVEKGTELTNFQQSENYVEVKLRVRGDGSAEGAVEETTRFDWVIGTDGARGVVRKMLGLSFLGETRNIENLVVGDICDETQRLLKYWHMWGDAHTTLISLRPTETPGLFNFMVAGRNINHRQLSSDQNALLRCFIENTGGRPDLSFGPIPWMSHYTPNIRMVDKFGYGRVYIAGDAGHVHSPTGGQGMNASIQDSWNLGWKLALVAKGLASRTLIDSYTEERIPVIAEVLDRTTKILNRTFHEKDDSVWKTSPSLMQLGVNYRWSSIVLDEQKKEELTPEEIEYNRIYGLDDSDSEDEALGSAYGSSYDRRLRAGDRAPDAPNLEDAYQKHPPRRLFDIYGSHFHTVLCFTSSKAKWEQVSSVVSRYAAGIVRAGLILRPGSVVPKTDGADFVLIDRKYHAHGGYDICDSCWIVVVRPDGFIGGILAGAEGLERYFSGIFGKP</sequence>
<keyword evidence="3" id="KW-0285">Flavoprotein</keyword>
<dbReference type="PANTHER" id="PTHR43004:SF19">
    <property type="entry name" value="BINDING MONOOXYGENASE, PUTATIVE (JCVI)-RELATED"/>
    <property type="match status" value="1"/>
</dbReference>
<evidence type="ECO:0000256" key="3">
    <source>
        <dbReference type="ARBA" id="ARBA00022630"/>
    </source>
</evidence>
<evidence type="ECO:0000313" key="7">
    <source>
        <dbReference type="EMBL" id="AGK29864.1"/>
    </source>
</evidence>
<dbReference type="InterPro" id="IPR036249">
    <property type="entry name" value="Thioredoxin-like_sf"/>
</dbReference>
<organism evidence="7">
    <name type="scientific">Volvariella volvacea</name>
    <dbReference type="NCBI Taxonomy" id="36659"/>
    <lineage>
        <taxon>Eukaryota</taxon>
        <taxon>Fungi</taxon>
        <taxon>Dikarya</taxon>
        <taxon>Basidiomycota</taxon>
        <taxon>Agaricomycotina</taxon>
        <taxon>Agaricomycetes</taxon>
        <taxon>Agaricomycetidae</taxon>
        <taxon>Agaricales</taxon>
        <taxon>Pluteineae</taxon>
        <taxon>Pluteaceae</taxon>
        <taxon>Volvariella</taxon>
    </lineage>
</organism>
<dbReference type="GO" id="GO:0071949">
    <property type="term" value="F:FAD binding"/>
    <property type="evidence" value="ECO:0007669"/>
    <property type="project" value="InterPro"/>
</dbReference>
<gene>
    <name evidence="7" type="ORF">GME4376_g</name>
</gene>
<dbReference type="PANTHER" id="PTHR43004">
    <property type="entry name" value="TRK SYSTEM POTASSIUM UPTAKE PROTEIN"/>
    <property type="match status" value="1"/>
</dbReference>
<dbReference type="InterPro" id="IPR050641">
    <property type="entry name" value="RIFMO-like"/>
</dbReference>
<dbReference type="InterPro" id="IPR002938">
    <property type="entry name" value="FAD-bd"/>
</dbReference>
<keyword evidence="5" id="KW-0560">Oxidoreductase</keyword>
<evidence type="ECO:0000256" key="4">
    <source>
        <dbReference type="ARBA" id="ARBA00022827"/>
    </source>
</evidence>
<dbReference type="AlphaFoldDB" id="M9Z2V4"/>
<comment type="similarity">
    <text evidence="2">Belongs to the PheA/TfdB FAD monooxygenase family.</text>
</comment>
<dbReference type="Gene3D" id="3.40.30.120">
    <property type="match status" value="1"/>
</dbReference>
<evidence type="ECO:0000256" key="2">
    <source>
        <dbReference type="ARBA" id="ARBA00007801"/>
    </source>
</evidence>
<proteinExistence type="inferred from homology"/>
<evidence type="ECO:0000256" key="1">
    <source>
        <dbReference type="ARBA" id="ARBA00001974"/>
    </source>
</evidence>
<comment type="cofactor">
    <cofactor evidence="1">
        <name>FAD</name>
        <dbReference type="ChEBI" id="CHEBI:57692"/>
    </cofactor>
</comment>
<name>M9Z2V4_9AGAR</name>
<dbReference type="PRINTS" id="PR00420">
    <property type="entry name" value="RNGMNOXGNASE"/>
</dbReference>